<protein>
    <submittedName>
        <fullName evidence="2">NYN domain-containing protein</fullName>
    </submittedName>
</protein>
<dbReference type="EMBL" id="JADEXQ010000039">
    <property type="protein sequence ID" value="MBE9030571.1"/>
    <property type="molecule type" value="Genomic_DNA"/>
</dbReference>
<dbReference type="CDD" id="cd10911">
    <property type="entry name" value="PIN_LabA"/>
    <property type="match status" value="1"/>
</dbReference>
<dbReference type="Pfam" id="PF01936">
    <property type="entry name" value="NYN"/>
    <property type="match status" value="1"/>
</dbReference>
<sequence>MSDRGFPTEQPDDGDRVILLIDGESLFQAAAQLQFEIDYAKLLDYFAQKHQLVRAYFYTGISAGNHRQQAFLKWMQRNGYRVISKDLIVHKDGRRSADLSVEIATDLLRLADQVHSFIIITHNDDLTYAIAMASQRGVRVELVGLPEHIRSSLSNACDNTINISKIKSLVQKTVR</sequence>
<keyword evidence="3" id="KW-1185">Reference proteome</keyword>
<dbReference type="RefSeq" id="WP_264325401.1">
    <property type="nucleotide sequence ID" value="NZ_JADEXQ010000039.1"/>
</dbReference>
<dbReference type="InterPro" id="IPR021139">
    <property type="entry name" value="NYN"/>
</dbReference>
<organism evidence="2 3">
    <name type="scientific">Romeriopsis navalis LEGE 11480</name>
    <dbReference type="NCBI Taxonomy" id="2777977"/>
    <lineage>
        <taxon>Bacteria</taxon>
        <taxon>Bacillati</taxon>
        <taxon>Cyanobacteriota</taxon>
        <taxon>Cyanophyceae</taxon>
        <taxon>Leptolyngbyales</taxon>
        <taxon>Leptolyngbyaceae</taxon>
        <taxon>Romeriopsis</taxon>
        <taxon>Romeriopsis navalis</taxon>
    </lineage>
</organism>
<dbReference type="Gene3D" id="3.40.50.1010">
    <property type="entry name" value="5'-nuclease"/>
    <property type="match status" value="1"/>
</dbReference>
<name>A0A928Z2N6_9CYAN</name>
<evidence type="ECO:0000313" key="2">
    <source>
        <dbReference type="EMBL" id="MBE9030571.1"/>
    </source>
</evidence>
<evidence type="ECO:0000313" key="3">
    <source>
        <dbReference type="Proteomes" id="UP000625316"/>
    </source>
</evidence>
<evidence type="ECO:0000259" key="1">
    <source>
        <dbReference type="Pfam" id="PF01936"/>
    </source>
</evidence>
<comment type="caution">
    <text evidence="2">The sequence shown here is derived from an EMBL/GenBank/DDBJ whole genome shotgun (WGS) entry which is preliminary data.</text>
</comment>
<dbReference type="Proteomes" id="UP000625316">
    <property type="component" value="Unassembled WGS sequence"/>
</dbReference>
<dbReference type="AlphaFoldDB" id="A0A928Z2N6"/>
<reference evidence="2" key="1">
    <citation type="submission" date="2020-10" db="EMBL/GenBank/DDBJ databases">
        <authorList>
            <person name="Castelo-Branco R."/>
            <person name="Eusebio N."/>
            <person name="Adriana R."/>
            <person name="Vieira A."/>
            <person name="Brugerolle De Fraissinette N."/>
            <person name="Rezende De Castro R."/>
            <person name="Schneider M.P."/>
            <person name="Vasconcelos V."/>
            <person name="Leao P.N."/>
        </authorList>
    </citation>
    <scope>NUCLEOTIDE SEQUENCE</scope>
    <source>
        <strain evidence="2">LEGE 11480</strain>
    </source>
</reference>
<accession>A0A928Z2N6</accession>
<gene>
    <name evidence="2" type="ORF">IQ266_12605</name>
</gene>
<dbReference type="GO" id="GO:0004540">
    <property type="term" value="F:RNA nuclease activity"/>
    <property type="evidence" value="ECO:0007669"/>
    <property type="project" value="InterPro"/>
</dbReference>
<dbReference type="PANTHER" id="PTHR35458:SF8">
    <property type="entry name" value="SLR0650 PROTEIN"/>
    <property type="match status" value="1"/>
</dbReference>
<feature type="domain" description="NYN" evidence="1">
    <location>
        <begin position="16"/>
        <end position="163"/>
    </location>
</feature>
<proteinExistence type="predicted"/>
<dbReference type="PANTHER" id="PTHR35458">
    <property type="entry name" value="SLR0755 PROTEIN"/>
    <property type="match status" value="1"/>
</dbReference>
<dbReference type="InterPro" id="IPR047140">
    <property type="entry name" value="LabA"/>
</dbReference>